<accession>Q0AA62</accession>
<dbReference type="GO" id="GO:0005886">
    <property type="term" value="C:plasma membrane"/>
    <property type="evidence" value="ECO:0007669"/>
    <property type="project" value="UniProtKB-SubCell"/>
</dbReference>
<gene>
    <name evidence="14" type="ordered locus">Mlg_0921</name>
</gene>
<feature type="transmembrane region" description="Helical" evidence="12">
    <location>
        <begin position="225"/>
        <end position="252"/>
    </location>
</feature>
<dbReference type="GO" id="GO:0015297">
    <property type="term" value="F:antiporter activity"/>
    <property type="evidence" value="ECO:0007669"/>
    <property type="project" value="UniProtKB-KW"/>
</dbReference>
<comment type="subcellular location">
    <subcellularLocation>
        <location evidence="1">Cell membrane</location>
        <topology evidence="1">Multi-pass membrane protein</topology>
    </subcellularLocation>
</comment>
<dbReference type="OrthoDB" id="9810759at2"/>
<feature type="transmembrane region" description="Helical" evidence="12">
    <location>
        <begin position="6"/>
        <end position="25"/>
    </location>
</feature>
<keyword evidence="7 12" id="KW-0812">Transmembrane</keyword>
<keyword evidence="11 12" id="KW-0472">Membrane</keyword>
<dbReference type="Gene3D" id="3.30.70.1450">
    <property type="entry name" value="Regulator of K+ conductance, C-terminal domain"/>
    <property type="match status" value="1"/>
</dbReference>
<evidence type="ECO:0000256" key="7">
    <source>
        <dbReference type="ARBA" id="ARBA00022692"/>
    </source>
</evidence>
<dbReference type="InterPro" id="IPR036721">
    <property type="entry name" value="RCK_C_sf"/>
</dbReference>
<proteinExistence type="predicted"/>
<dbReference type="GO" id="GO:0008324">
    <property type="term" value="F:monoatomic cation transmembrane transporter activity"/>
    <property type="evidence" value="ECO:0007669"/>
    <property type="project" value="InterPro"/>
</dbReference>
<dbReference type="PANTHER" id="PTHR32507:SF7">
    <property type="entry name" value="K(+)_H(+) ANTIPORTER NHAP2"/>
    <property type="match status" value="1"/>
</dbReference>
<keyword evidence="5" id="KW-0997">Cell inner membrane</keyword>
<evidence type="ECO:0000313" key="14">
    <source>
        <dbReference type="EMBL" id="ABI56275.1"/>
    </source>
</evidence>
<dbReference type="SUPFAM" id="SSF56176">
    <property type="entry name" value="FAD-binding/transporter-associated domain-like"/>
    <property type="match status" value="1"/>
</dbReference>
<evidence type="ECO:0000256" key="1">
    <source>
        <dbReference type="ARBA" id="ARBA00004651"/>
    </source>
</evidence>
<feature type="transmembrane region" description="Helical" evidence="12">
    <location>
        <begin position="302"/>
        <end position="322"/>
    </location>
</feature>
<dbReference type="Pfam" id="PF00999">
    <property type="entry name" value="Na_H_Exchanger"/>
    <property type="match status" value="1"/>
</dbReference>
<dbReference type="PROSITE" id="PS51202">
    <property type="entry name" value="RCK_C"/>
    <property type="match status" value="1"/>
</dbReference>
<keyword evidence="3" id="KW-0050">Antiport</keyword>
<dbReference type="InterPro" id="IPR005170">
    <property type="entry name" value="Transptr-assoc_dom"/>
</dbReference>
<organism evidence="14 15">
    <name type="scientific">Alkalilimnicola ehrlichii (strain ATCC BAA-1101 / DSM 17681 / MLHE-1)</name>
    <dbReference type="NCBI Taxonomy" id="187272"/>
    <lineage>
        <taxon>Bacteria</taxon>
        <taxon>Pseudomonadati</taxon>
        <taxon>Pseudomonadota</taxon>
        <taxon>Gammaproteobacteria</taxon>
        <taxon>Chromatiales</taxon>
        <taxon>Ectothiorhodospiraceae</taxon>
        <taxon>Alkalilimnicola</taxon>
    </lineage>
</organism>
<feature type="transmembrane region" description="Helical" evidence="12">
    <location>
        <begin position="59"/>
        <end position="78"/>
    </location>
</feature>
<keyword evidence="4" id="KW-1003">Cell membrane</keyword>
<name>Q0AA62_ALKEH</name>
<dbReference type="PANTHER" id="PTHR32507">
    <property type="entry name" value="NA(+)/H(+) ANTIPORTER 1"/>
    <property type="match status" value="1"/>
</dbReference>
<dbReference type="EMBL" id="CP000453">
    <property type="protein sequence ID" value="ABI56275.1"/>
    <property type="molecule type" value="Genomic_DNA"/>
</dbReference>
<dbReference type="GO" id="GO:0050660">
    <property type="term" value="F:flavin adenine dinucleotide binding"/>
    <property type="evidence" value="ECO:0007669"/>
    <property type="project" value="InterPro"/>
</dbReference>
<dbReference type="RefSeq" id="WP_011628670.1">
    <property type="nucleotide sequence ID" value="NC_008340.1"/>
</dbReference>
<dbReference type="AlphaFoldDB" id="Q0AA62"/>
<keyword evidence="10" id="KW-0406">Ion transport</keyword>
<dbReference type="InterPro" id="IPR016169">
    <property type="entry name" value="FAD-bd_PCMH_sub2"/>
</dbReference>
<evidence type="ECO:0000313" key="15">
    <source>
        <dbReference type="Proteomes" id="UP000001962"/>
    </source>
</evidence>
<dbReference type="SMART" id="SM01091">
    <property type="entry name" value="CorC_HlyC"/>
    <property type="match status" value="1"/>
</dbReference>
<dbReference type="HOGENOM" id="CLU_005912_9_2_6"/>
<dbReference type="Proteomes" id="UP000001962">
    <property type="component" value="Chromosome"/>
</dbReference>
<dbReference type="InterPro" id="IPR038770">
    <property type="entry name" value="Na+/solute_symporter_sf"/>
</dbReference>
<evidence type="ECO:0000259" key="13">
    <source>
        <dbReference type="PROSITE" id="PS51202"/>
    </source>
</evidence>
<protein>
    <submittedName>
        <fullName evidence="14">Potassium/proton antiporter, CPA1 family</fullName>
    </submittedName>
</protein>
<evidence type="ECO:0000256" key="5">
    <source>
        <dbReference type="ARBA" id="ARBA00022519"/>
    </source>
</evidence>
<dbReference type="KEGG" id="aeh:Mlg_0921"/>
<evidence type="ECO:0000256" key="11">
    <source>
        <dbReference type="ARBA" id="ARBA00023136"/>
    </source>
</evidence>
<dbReference type="InterPro" id="IPR006037">
    <property type="entry name" value="RCK_C"/>
</dbReference>
<keyword evidence="8" id="KW-0630">Potassium</keyword>
<evidence type="ECO:0000256" key="6">
    <source>
        <dbReference type="ARBA" id="ARBA00022538"/>
    </source>
</evidence>
<dbReference type="eggNOG" id="COG3263">
    <property type="taxonomic scope" value="Bacteria"/>
</dbReference>
<dbReference type="SUPFAM" id="SSF116726">
    <property type="entry name" value="TrkA C-terminal domain-like"/>
    <property type="match status" value="1"/>
</dbReference>
<evidence type="ECO:0000256" key="12">
    <source>
        <dbReference type="SAM" id="Phobius"/>
    </source>
</evidence>
<dbReference type="InterPro" id="IPR036318">
    <property type="entry name" value="FAD-bd_PCMH-like_sf"/>
</dbReference>
<feature type="transmembrane region" description="Helical" evidence="12">
    <location>
        <begin position="273"/>
        <end position="290"/>
    </location>
</feature>
<keyword evidence="6" id="KW-0633">Potassium transport</keyword>
<dbReference type="GO" id="GO:1902600">
    <property type="term" value="P:proton transmembrane transport"/>
    <property type="evidence" value="ECO:0007669"/>
    <property type="project" value="InterPro"/>
</dbReference>
<feature type="transmembrane region" description="Helical" evidence="12">
    <location>
        <begin position="334"/>
        <end position="357"/>
    </location>
</feature>
<evidence type="ECO:0000256" key="2">
    <source>
        <dbReference type="ARBA" id="ARBA00022448"/>
    </source>
</evidence>
<keyword evidence="2" id="KW-0813">Transport</keyword>
<evidence type="ECO:0000256" key="8">
    <source>
        <dbReference type="ARBA" id="ARBA00022958"/>
    </source>
</evidence>
<evidence type="ECO:0000256" key="3">
    <source>
        <dbReference type="ARBA" id="ARBA00022449"/>
    </source>
</evidence>
<feature type="domain" description="RCK C-terminal" evidence="13">
    <location>
        <begin position="403"/>
        <end position="484"/>
    </location>
</feature>
<evidence type="ECO:0000256" key="4">
    <source>
        <dbReference type="ARBA" id="ARBA00022475"/>
    </source>
</evidence>
<keyword evidence="15" id="KW-1185">Reference proteome</keyword>
<feature type="transmembrane region" description="Helical" evidence="12">
    <location>
        <begin position="90"/>
        <end position="109"/>
    </location>
</feature>
<dbReference type="NCBIfam" id="NF003714">
    <property type="entry name" value="PRK05326.1-1"/>
    <property type="match status" value="1"/>
</dbReference>
<feature type="transmembrane region" description="Helical" evidence="12">
    <location>
        <begin position="195"/>
        <end position="213"/>
    </location>
</feature>
<keyword evidence="9 12" id="KW-1133">Transmembrane helix</keyword>
<feature type="transmembrane region" description="Helical" evidence="12">
    <location>
        <begin position="115"/>
        <end position="139"/>
    </location>
</feature>
<evidence type="ECO:0000256" key="9">
    <source>
        <dbReference type="ARBA" id="ARBA00022989"/>
    </source>
</evidence>
<evidence type="ECO:0000256" key="10">
    <source>
        <dbReference type="ARBA" id="ARBA00023065"/>
    </source>
</evidence>
<dbReference type="Gene3D" id="1.20.1530.20">
    <property type="match status" value="1"/>
</dbReference>
<dbReference type="Pfam" id="PF02080">
    <property type="entry name" value="TrkA_C"/>
    <property type="match status" value="1"/>
</dbReference>
<reference evidence="15" key="1">
    <citation type="submission" date="2006-08" db="EMBL/GenBank/DDBJ databases">
        <title>Complete sequence of Alkalilimnicola ehrilichei MLHE-1.</title>
        <authorList>
            <person name="Copeland A."/>
            <person name="Lucas S."/>
            <person name="Lapidus A."/>
            <person name="Barry K."/>
            <person name="Detter J.C."/>
            <person name="Glavina del Rio T."/>
            <person name="Hammon N."/>
            <person name="Israni S."/>
            <person name="Dalin E."/>
            <person name="Tice H."/>
            <person name="Pitluck S."/>
            <person name="Sims D."/>
            <person name="Brettin T."/>
            <person name="Bruce D."/>
            <person name="Han C."/>
            <person name="Tapia R."/>
            <person name="Gilna P."/>
            <person name="Schmutz J."/>
            <person name="Larimer F."/>
            <person name="Land M."/>
            <person name="Hauser L."/>
            <person name="Kyrpides N."/>
            <person name="Mikhailova N."/>
            <person name="Oremland R.S."/>
            <person name="Hoeft S.E."/>
            <person name="Switzer-Blum J."/>
            <person name="Kulp T."/>
            <person name="King G."/>
            <person name="Tabita R."/>
            <person name="Witte B."/>
            <person name="Santini J.M."/>
            <person name="Basu P."/>
            <person name="Hollibaugh J.T."/>
            <person name="Xie G."/>
            <person name="Stolz J.F."/>
            <person name="Richardson P."/>
        </authorList>
    </citation>
    <scope>NUCLEOTIDE SEQUENCE [LARGE SCALE GENOMIC DNA]</scope>
    <source>
        <strain evidence="15">ATCC BAA-1101 / DSM 17681 / MLHE-1</strain>
    </source>
</reference>
<dbReference type="Pfam" id="PF03471">
    <property type="entry name" value="CorC_HlyC"/>
    <property type="match status" value="1"/>
</dbReference>
<dbReference type="NCBIfam" id="NF003716">
    <property type="entry name" value="PRK05326.1-3"/>
    <property type="match status" value="1"/>
</dbReference>
<sequence length="574" mass="61288">MDFTSQVIFFGSLLLLVSVMASVISNRIGAPLLLVFLVIGMLLGEEGLGGLYFDDFQTAHLIGSLALAVILFDGGLRTRTSSFRVGLRPAVVLATVGVVITAGLTGLVARYALGLGWLEAALIGAIVGSTDAAAVFSLLHSKGLELKQRVAATLEIESGSNDPMAIFLTVALIELLMGQHTSIGWGMALEFVQQMGLGALIGVLGGFLLAYTINGLSLTPGLYPLLALGGGLVVFGATGVAGGSGFLAVYLAGLIVGNRRIQAAQNIQRFNDGMAWLSQITMFVMLGVLVTPSELLPVAPKAAIVGVALILVARPLAVFTCLAPFRFPWREQLFIAWVGLRGAVPIILGIFPLVAGLAGAEQFFNVAFFVVLLSLVVQGWTIAPAARLLGLELPPDSGQTERVELDVPQQADYEFVSYRVKSDSPALFKPLHNLRLPDSAQVLTLFRQGAPVREEDGDILQPGDQVYLLSLPDDLPLLDRMFVAPAGPAYLEEQRFFGEFTLDGETRLGDLAAVYGFNLPPGVDPGQSLDEYLLHLFRGKAVVGDRVRLDHLQFTVREMEGNRILKVGLKLGRG</sequence>
<dbReference type="InterPro" id="IPR006153">
    <property type="entry name" value="Cation/H_exchanger_TM"/>
</dbReference>
<dbReference type="NCBIfam" id="NF003715">
    <property type="entry name" value="PRK05326.1-2"/>
    <property type="match status" value="1"/>
</dbReference>
<dbReference type="Gene3D" id="3.30.465.10">
    <property type="match status" value="1"/>
</dbReference>
<dbReference type="GO" id="GO:0006813">
    <property type="term" value="P:potassium ion transport"/>
    <property type="evidence" value="ECO:0007669"/>
    <property type="project" value="UniProtKB-KW"/>
</dbReference>